<evidence type="ECO:0000256" key="3">
    <source>
        <dbReference type="ARBA" id="ARBA00016337"/>
    </source>
</evidence>
<evidence type="ECO:0000256" key="7">
    <source>
        <dbReference type="ARBA" id="ARBA00022827"/>
    </source>
</evidence>
<keyword evidence="5" id="KW-0808">Transferase</keyword>
<reference evidence="11" key="1">
    <citation type="submission" date="2018-05" db="EMBL/GenBank/DDBJ databases">
        <authorList>
            <person name="Lanie J.A."/>
            <person name="Ng W.-L."/>
            <person name="Kazmierczak K.M."/>
            <person name="Andrzejewski T.M."/>
            <person name="Davidsen T.M."/>
            <person name="Wayne K.J."/>
            <person name="Tettelin H."/>
            <person name="Glass J.I."/>
            <person name="Rusch D."/>
            <person name="Podicherti R."/>
            <person name="Tsui H.-C.T."/>
            <person name="Winkler M.E."/>
        </authorList>
    </citation>
    <scope>NUCLEOTIDE SEQUENCE</scope>
</reference>
<comment type="catalytic activity">
    <reaction evidence="10">
        <text>L-threonyl-[protein] + FAD = FMN-L-threonyl-[protein] + AMP + H(+)</text>
        <dbReference type="Rhea" id="RHEA:36847"/>
        <dbReference type="Rhea" id="RHEA-COMP:11060"/>
        <dbReference type="Rhea" id="RHEA-COMP:11061"/>
        <dbReference type="ChEBI" id="CHEBI:15378"/>
        <dbReference type="ChEBI" id="CHEBI:30013"/>
        <dbReference type="ChEBI" id="CHEBI:57692"/>
        <dbReference type="ChEBI" id="CHEBI:74257"/>
        <dbReference type="ChEBI" id="CHEBI:456215"/>
        <dbReference type="EC" id="2.7.1.180"/>
    </reaction>
</comment>
<evidence type="ECO:0000256" key="6">
    <source>
        <dbReference type="ARBA" id="ARBA00022723"/>
    </source>
</evidence>
<dbReference type="PANTHER" id="PTHR30040">
    <property type="entry name" value="THIAMINE BIOSYNTHESIS LIPOPROTEIN APBE"/>
    <property type="match status" value="1"/>
</dbReference>
<evidence type="ECO:0000256" key="5">
    <source>
        <dbReference type="ARBA" id="ARBA00022679"/>
    </source>
</evidence>
<evidence type="ECO:0000256" key="2">
    <source>
        <dbReference type="ARBA" id="ARBA00011955"/>
    </source>
</evidence>
<sequence>MTVPSETGPELTRQDGYWAGRFRSMASPCEILTEANDEQSAQELLGIAAAEASRIELKFSRYTRGNIVDRINRSEGKPVAVDEETGHLLDFADRIFRLSDGAFDITSGVLRKAWMFDGGSHVPKSGEVDELLGLVGWTKVQRNASSLSMRPGM</sequence>
<organism evidence="11">
    <name type="scientific">marine metagenome</name>
    <dbReference type="NCBI Taxonomy" id="408172"/>
    <lineage>
        <taxon>unclassified sequences</taxon>
        <taxon>metagenomes</taxon>
        <taxon>ecological metagenomes</taxon>
    </lineage>
</organism>
<keyword evidence="8" id="KW-0460">Magnesium</keyword>
<accession>A0A383D448</accession>
<protein>
    <recommendedName>
        <fullName evidence="3">FAD:protein FMN transferase</fullName>
        <ecNumber evidence="2">2.7.1.180</ecNumber>
    </recommendedName>
    <alternativeName>
        <fullName evidence="9">Flavin transferase</fullName>
    </alternativeName>
</protein>
<keyword evidence="6" id="KW-0479">Metal-binding</keyword>
<comment type="cofactor">
    <cofactor evidence="1">
        <name>Mg(2+)</name>
        <dbReference type="ChEBI" id="CHEBI:18420"/>
    </cofactor>
</comment>
<dbReference type="EMBL" id="UINC01214190">
    <property type="protein sequence ID" value="SVE39306.1"/>
    <property type="molecule type" value="Genomic_DNA"/>
</dbReference>
<evidence type="ECO:0000256" key="10">
    <source>
        <dbReference type="ARBA" id="ARBA00048540"/>
    </source>
</evidence>
<keyword evidence="4" id="KW-0285">Flavoprotein</keyword>
<keyword evidence="7" id="KW-0274">FAD</keyword>
<name>A0A383D448_9ZZZZ</name>
<proteinExistence type="predicted"/>
<gene>
    <name evidence="11" type="ORF">METZ01_LOCUS492160</name>
</gene>
<evidence type="ECO:0000256" key="8">
    <source>
        <dbReference type="ARBA" id="ARBA00022842"/>
    </source>
</evidence>
<dbReference type="AlphaFoldDB" id="A0A383D448"/>
<evidence type="ECO:0000313" key="11">
    <source>
        <dbReference type="EMBL" id="SVE39306.1"/>
    </source>
</evidence>
<dbReference type="SUPFAM" id="SSF143631">
    <property type="entry name" value="ApbE-like"/>
    <property type="match status" value="1"/>
</dbReference>
<evidence type="ECO:0000256" key="4">
    <source>
        <dbReference type="ARBA" id="ARBA00022630"/>
    </source>
</evidence>
<dbReference type="GO" id="GO:0046872">
    <property type="term" value="F:metal ion binding"/>
    <property type="evidence" value="ECO:0007669"/>
    <property type="project" value="UniProtKB-KW"/>
</dbReference>
<dbReference type="GO" id="GO:0016740">
    <property type="term" value="F:transferase activity"/>
    <property type="evidence" value="ECO:0007669"/>
    <property type="project" value="UniProtKB-KW"/>
</dbReference>
<dbReference type="PANTHER" id="PTHR30040:SF2">
    <property type="entry name" value="FAD:PROTEIN FMN TRANSFERASE"/>
    <property type="match status" value="1"/>
</dbReference>
<dbReference type="Pfam" id="PF02424">
    <property type="entry name" value="ApbE"/>
    <property type="match status" value="1"/>
</dbReference>
<feature type="non-terminal residue" evidence="11">
    <location>
        <position position="153"/>
    </location>
</feature>
<dbReference type="InterPro" id="IPR024932">
    <property type="entry name" value="ApbE"/>
</dbReference>
<dbReference type="Gene3D" id="3.10.520.10">
    <property type="entry name" value="ApbE-like domains"/>
    <property type="match status" value="1"/>
</dbReference>
<dbReference type="InterPro" id="IPR003374">
    <property type="entry name" value="ApbE-like_sf"/>
</dbReference>
<evidence type="ECO:0000256" key="9">
    <source>
        <dbReference type="ARBA" id="ARBA00031306"/>
    </source>
</evidence>
<evidence type="ECO:0000256" key="1">
    <source>
        <dbReference type="ARBA" id="ARBA00001946"/>
    </source>
</evidence>
<dbReference type="EC" id="2.7.1.180" evidence="2"/>